<name>A0ACC6QC19_9ACTN</name>
<reference evidence="1" key="1">
    <citation type="submission" date="2024-03" db="EMBL/GenBank/DDBJ databases">
        <title>Novel Streptomyces species of biotechnological and ecological value are a feature of Machair soil.</title>
        <authorList>
            <person name="Prole J.R."/>
            <person name="Goodfellow M."/>
            <person name="Allenby N."/>
            <person name="Ward A.C."/>
        </authorList>
    </citation>
    <scope>NUCLEOTIDE SEQUENCE</scope>
    <source>
        <strain evidence="1">MS1.AVA.4</strain>
    </source>
</reference>
<proteinExistence type="predicted"/>
<dbReference type="Proteomes" id="UP001375539">
    <property type="component" value="Unassembled WGS sequence"/>
</dbReference>
<accession>A0ACC6QC19</accession>
<dbReference type="EMBL" id="JBBKAI010000002">
    <property type="protein sequence ID" value="MEJ8655866.1"/>
    <property type="molecule type" value="Genomic_DNA"/>
</dbReference>
<evidence type="ECO:0000313" key="2">
    <source>
        <dbReference type="Proteomes" id="UP001375539"/>
    </source>
</evidence>
<comment type="caution">
    <text evidence="1">The sequence shown here is derived from an EMBL/GenBank/DDBJ whole genome shotgun (WGS) entry which is preliminary data.</text>
</comment>
<sequence length="138" mass="14439">MRRRCAEALRGFRTWRGERPFWAGLFTHAAGVPILYFAYVNLSLAGIPLALSTSAGAGSLIIGVLLIVLGLTLWFHQEVRVFAGAAALLLALVSFPVANLGGLLLGLLSGLIGGSLACAWTPPSTAAQPQPTARPETS</sequence>
<keyword evidence="2" id="KW-1185">Reference proteome</keyword>
<gene>
    <name evidence="1" type="ORF">WKI58_04855</name>
</gene>
<protein>
    <submittedName>
        <fullName evidence="1">DUF6114 domain-containing protein</fullName>
    </submittedName>
</protein>
<organism evidence="1 2">
    <name type="scientific">Streptomyces pratisoli</name>
    <dbReference type="NCBI Taxonomy" id="3139917"/>
    <lineage>
        <taxon>Bacteria</taxon>
        <taxon>Bacillati</taxon>
        <taxon>Actinomycetota</taxon>
        <taxon>Actinomycetes</taxon>
        <taxon>Kitasatosporales</taxon>
        <taxon>Streptomycetaceae</taxon>
        <taxon>Streptomyces</taxon>
    </lineage>
</organism>
<evidence type="ECO:0000313" key="1">
    <source>
        <dbReference type="EMBL" id="MEJ8655866.1"/>
    </source>
</evidence>